<keyword evidence="3" id="KW-0660">Purine salvage</keyword>
<feature type="site" description="Important for substrate specificity" evidence="3">
    <location>
        <position position="216"/>
    </location>
</feature>
<evidence type="ECO:0000259" key="4">
    <source>
        <dbReference type="Pfam" id="PF01048"/>
    </source>
</evidence>
<dbReference type="EC" id="2.4.2.44" evidence="3"/>
<evidence type="ECO:0000256" key="3">
    <source>
        <dbReference type="HAMAP-Rule" id="MF_01963"/>
    </source>
</evidence>
<dbReference type="PATRIC" id="fig|869279.4.peg.2205"/>
<evidence type="ECO:0000256" key="1">
    <source>
        <dbReference type="ARBA" id="ARBA00022676"/>
    </source>
</evidence>
<dbReference type="GO" id="GO:0006166">
    <property type="term" value="P:purine ribonucleoside salvage"/>
    <property type="evidence" value="ECO:0007669"/>
    <property type="project" value="UniProtKB-UniRule"/>
</dbReference>
<dbReference type="InterPro" id="IPR010044">
    <property type="entry name" value="MTAP"/>
</dbReference>
<dbReference type="SUPFAM" id="SSF53167">
    <property type="entry name" value="Purine and uridine phosphorylases"/>
    <property type="match status" value="1"/>
</dbReference>
<dbReference type="STRING" id="869279.SE15_07365"/>
<evidence type="ECO:0000313" key="5">
    <source>
        <dbReference type="EMBL" id="KPL83094.1"/>
    </source>
</evidence>
<dbReference type="InterPro" id="IPR000845">
    <property type="entry name" value="Nucleoside_phosphorylase_d"/>
</dbReference>
<keyword evidence="6" id="KW-1185">Reference proteome</keyword>
<comment type="caution">
    <text evidence="5">The sequence shown here is derived from an EMBL/GenBank/DDBJ whole genome shotgun (WGS) entry which is preliminary data.</text>
</comment>
<dbReference type="UniPathway" id="UPA00606"/>
<gene>
    <name evidence="5" type="ORF">SE15_07365</name>
</gene>
<comment type="miscellaneous">
    <text evidence="3">Although this enzyme belongs to the family of MTA phosphorylases based on sequence homology, it has been shown that conserved amino acid substitutions in the substrate binding pocket convert the substrate specificity of this enzyme from 6-aminopurines to 6-oxopurines.</text>
</comment>
<keyword evidence="1 3" id="KW-0328">Glycosyltransferase</keyword>
<dbReference type="GO" id="GO:0017061">
    <property type="term" value="F:S-methyl-5-thioadenosine phosphorylase activity"/>
    <property type="evidence" value="ECO:0007669"/>
    <property type="project" value="InterPro"/>
</dbReference>
<comment type="catalytic activity">
    <reaction evidence="3">
        <text>S-methyl-5'-thioinosine + phosphate = 5-(methylsulfanyl)-alpha-D-ribose 1-phosphate + hypoxanthine</text>
        <dbReference type="Rhea" id="RHEA:30643"/>
        <dbReference type="ChEBI" id="CHEBI:17368"/>
        <dbReference type="ChEBI" id="CHEBI:43474"/>
        <dbReference type="ChEBI" id="CHEBI:48595"/>
        <dbReference type="ChEBI" id="CHEBI:58533"/>
        <dbReference type="EC" id="2.4.2.44"/>
    </reaction>
</comment>
<feature type="binding site" evidence="3">
    <location>
        <begin position="205"/>
        <end position="207"/>
    </location>
    <ligand>
        <name>substrate</name>
    </ligand>
</feature>
<proteinExistence type="inferred from homology"/>
<dbReference type="NCBIfam" id="NF006599">
    <property type="entry name" value="PRK09136.1"/>
    <property type="match status" value="1"/>
</dbReference>
<comment type="function">
    <text evidence="3">Catalyzes the reversible phosphorylation of S-methyl-5'-thioinosine (MTI) to hypoxanthine and 5-methylthioribose-1-phosphate. Involved in the breakdown of S-methyl-5'-thioadenosine (MTA), a major by-product of polyamine biosynthesis. Catabolism of (MTA) occurs via deamination to MTI and phosphorolysis to hypoxanthine.</text>
</comment>
<feature type="binding site" evidence="3">
    <location>
        <position position="182"/>
    </location>
    <ligand>
        <name>phosphate</name>
        <dbReference type="ChEBI" id="CHEBI:43474"/>
    </ligand>
</feature>
<dbReference type="OrthoDB" id="1523230at2"/>
<organism evidence="5 6">
    <name type="scientific">Thermanaerothrix daxensis</name>
    <dbReference type="NCBI Taxonomy" id="869279"/>
    <lineage>
        <taxon>Bacteria</taxon>
        <taxon>Bacillati</taxon>
        <taxon>Chloroflexota</taxon>
        <taxon>Anaerolineae</taxon>
        <taxon>Anaerolineales</taxon>
        <taxon>Anaerolineaceae</taxon>
        <taxon>Thermanaerothrix</taxon>
    </lineage>
</organism>
<dbReference type="GO" id="GO:0019509">
    <property type="term" value="P:L-methionine salvage from methylthioadenosine"/>
    <property type="evidence" value="ECO:0007669"/>
    <property type="project" value="TreeGrafter"/>
</dbReference>
<dbReference type="RefSeq" id="WP_054521474.1">
    <property type="nucleotide sequence ID" value="NZ_LGKO01000004.1"/>
</dbReference>
<dbReference type="Pfam" id="PF01048">
    <property type="entry name" value="PNP_UDP_1"/>
    <property type="match status" value="1"/>
</dbReference>
<feature type="binding site" evidence="3">
    <location>
        <begin position="48"/>
        <end position="49"/>
    </location>
    <ligand>
        <name>phosphate</name>
        <dbReference type="ChEBI" id="CHEBI:43474"/>
    </ligand>
</feature>
<keyword evidence="2 3" id="KW-0808">Transferase</keyword>
<dbReference type="PANTHER" id="PTHR42679">
    <property type="entry name" value="S-METHYL-5'-THIOADENOSINE PHOSPHORYLASE"/>
    <property type="match status" value="1"/>
</dbReference>
<comment type="subunit">
    <text evidence="3">Homotrimer.</text>
</comment>
<protein>
    <recommendedName>
        <fullName evidence="3">Probable S-methyl-5'-thioinosine phosphorylase</fullName>
        <ecNumber evidence="3">2.4.2.44</ecNumber>
    </recommendedName>
    <alternativeName>
        <fullName evidence="3">5'-methylthioinosine phosphorylase</fullName>
        <shortName evidence="3">MTI phosphorylase</shortName>
        <shortName evidence="3">MTIP</shortName>
    </alternativeName>
</protein>
<feature type="site" description="Important for substrate specificity" evidence="3">
    <location>
        <position position="163"/>
    </location>
</feature>
<dbReference type="HAMAP" id="MF_01963">
    <property type="entry name" value="MTAP"/>
    <property type="match status" value="1"/>
</dbReference>
<sequence length="263" mass="28712">MRAAIIGGTGFDTLEGIHLRPEKVHTPYGDVLLFQGEEEWEDFFFLPRHGTTHSIPPHRINYRANIKALHQLGVTHVLATLAVGSISAHLPPGSLVVVDQFLDFTQNRESTFFNGGKEGFAHTLMSYPYCSALRQRLVEIGAAMGLKISPRGTYVCTNGPRLETAAEIRMFSILGGDVVGMTGVPEAPLARELGLHYAALAYSINWAAGIESGKEITFLEEGVATLKKSILTLFLQTLKSSGLSSCDCESARLTFHPPEEERA</sequence>
<evidence type="ECO:0000256" key="2">
    <source>
        <dbReference type="ARBA" id="ARBA00022679"/>
    </source>
</evidence>
<evidence type="ECO:0000313" key="6">
    <source>
        <dbReference type="Proteomes" id="UP000050544"/>
    </source>
</evidence>
<dbReference type="EMBL" id="LGKO01000004">
    <property type="protein sequence ID" value="KPL83094.1"/>
    <property type="molecule type" value="Genomic_DNA"/>
</dbReference>
<feature type="binding site" evidence="3">
    <location>
        <position position="181"/>
    </location>
    <ligand>
        <name>substrate</name>
    </ligand>
</feature>
<feature type="binding site" evidence="3">
    <location>
        <position position="9"/>
    </location>
    <ligand>
        <name>phosphate</name>
        <dbReference type="ChEBI" id="CHEBI:43474"/>
    </ligand>
</feature>
<dbReference type="CDD" id="cd09010">
    <property type="entry name" value="MTAP_SsMTAPII_like_MTIP"/>
    <property type="match status" value="1"/>
</dbReference>
<dbReference type="GO" id="GO:0005829">
    <property type="term" value="C:cytosol"/>
    <property type="evidence" value="ECO:0007669"/>
    <property type="project" value="TreeGrafter"/>
</dbReference>
<reference evidence="5 6" key="1">
    <citation type="submission" date="2015-07" db="EMBL/GenBank/DDBJ databases">
        <title>Whole genome sequence of Thermanaerothrix daxensis DSM 23592.</title>
        <authorList>
            <person name="Hemp J."/>
            <person name="Ward L.M."/>
            <person name="Pace L.A."/>
            <person name="Fischer W.W."/>
        </authorList>
    </citation>
    <scope>NUCLEOTIDE SEQUENCE [LARGE SCALE GENOMIC DNA]</scope>
    <source>
        <strain evidence="5 6">GNS-1</strain>
    </source>
</reference>
<dbReference type="Proteomes" id="UP000050544">
    <property type="component" value="Unassembled WGS sequence"/>
</dbReference>
<dbReference type="AlphaFoldDB" id="A0A0P6XVE3"/>
<comment type="caution">
    <text evidence="3">Lacks conserved residue(s) required for the propagation of feature annotation.</text>
</comment>
<dbReference type="Gene3D" id="3.40.50.1580">
    <property type="entry name" value="Nucleoside phosphorylase domain"/>
    <property type="match status" value="1"/>
</dbReference>
<dbReference type="InterPro" id="IPR035994">
    <property type="entry name" value="Nucleoside_phosphorylase_sf"/>
</dbReference>
<name>A0A0P6XVE3_9CHLR</name>
<accession>A0A0P6XVE3</accession>
<comment type="pathway">
    <text evidence="3">Purine metabolism; purine nucleoside salvage.</text>
</comment>
<feature type="domain" description="Nucleoside phosphorylase" evidence="4">
    <location>
        <begin position="3"/>
        <end position="215"/>
    </location>
</feature>
<comment type="similarity">
    <text evidence="3">Belongs to the PNP/MTAP phosphorylase family. MTAP subfamily.</text>
</comment>
<dbReference type="PANTHER" id="PTHR42679:SF2">
    <property type="entry name" value="S-METHYL-5'-THIOADENOSINE PHOSPHORYLASE"/>
    <property type="match status" value="1"/>
</dbReference>